<name>A0A9Q1GL68_9CARY</name>
<reference evidence="1" key="1">
    <citation type="submission" date="2022-04" db="EMBL/GenBank/DDBJ databases">
        <title>Carnegiea gigantea Genome sequencing and assembly v2.</title>
        <authorList>
            <person name="Copetti D."/>
            <person name="Sanderson M.J."/>
            <person name="Burquez A."/>
            <person name="Wojciechowski M.F."/>
        </authorList>
    </citation>
    <scope>NUCLEOTIDE SEQUENCE</scope>
    <source>
        <strain evidence="1">SGP5-SGP5p</strain>
        <tissue evidence="1">Aerial part</tissue>
    </source>
</reference>
<organism evidence="1 2">
    <name type="scientific">Carnegiea gigantea</name>
    <dbReference type="NCBI Taxonomy" id="171969"/>
    <lineage>
        <taxon>Eukaryota</taxon>
        <taxon>Viridiplantae</taxon>
        <taxon>Streptophyta</taxon>
        <taxon>Embryophyta</taxon>
        <taxon>Tracheophyta</taxon>
        <taxon>Spermatophyta</taxon>
        <taxon>Magnoliopsida</taxon>
        <taxon>eudicotyledons</taxon>
        <taxon>Gunneridae</taxon>
        <taxon>Pentapetalae</taxon>
        <taxon>Caryophyllales</taxon>
        <taxon>Cactineae</taxon>
        <taxon>Cactaceae</taxon>
        <taxon>Cactoideae</taxon>
        <taxon>Echinocereeae</taxon>
        <taxon>Carnegiea</taxon>
    </lineage>
</organism>
<dbReference type="Proteomes" id="UP001153076">
    <property type="component" value="Unassembled WGS sequence"/>
</dbReference>
<accession>A0A9Q1GL68</accession>
<evidence type="ECO:0000313" key="1">
    <source>
        <dbReference type="EMBL" id="KAJ8421469.1"/>
    </source>
</evidence>
<keyword evidence="2" id="KW-1185">Reference proteome</keyword>
<proteinExistence type="predicted"/>
<dbReference type="EMBL" id="JAKOGI010002709">
    <property type="protein sequence ID" value="KAJ8421469.1"/>
    <property type="molecule type" value="Genomic_DNA"/>
</dbReference>
<dbReference type="AlphaFoldDB" id="A0A9Q1GL68"/>
<protein>
    <submittedName>
        <fullName evidence="1">Uncharacterized protein</fullName>
    </submittedName>
</protein>
<sequence length="284" mass="31271">MHFLEADPLAKSALMEHLAKSWDLAPSRSSETPRVTEEQVAIVEVKLPSPDVEGREINTVHLCLGEANLQPLKPYCKGRLGTSRWSDKSRWSQRPTAYVKYIADRLQARAKGKNLELVYFILPVFDEDSLGDANDTMPLNGEAATLNGDNDKAALLDPYGVCTFALIFKEILGCPKTTLWAMGTSTTRKSSSKFFALPLSSNRSGSRIIPAGFTSYPPKPRIGGRPVVLQGVHSSRPVAVSILRSSILFQASHFSYFVTAMMRPNGNVPVGWLTSRGRHIVKGR</sequence>
<evidence type="ECO:0000313" key="2">
    <source>
        <dbReference type="Proteomes" id="UP001153076"/>
    </source>
</evidence>
<comment type="caution">
    <text evidence="1">The sequence shown here is derived from an EMBL/GenBank/DDBJ whole genome shotgun (WGS) entry which is preliminary data.</text>
</comment>
<gene>
    <name evidence="1" type="ORF">Cgig2_028799</name>
</gene>